<sequence>MGLFDQIKGSLGDTIAQAGAAALPSIIERMVPGGLQGVLDQLQNSGYGAQVKSWLGRGENQPITVDDLRAALDNEQVRAIADRFGISVDKALEILAGRLPQAIDEASPNGVLERPAV</sequence>
<evidence type="ECO:0000313" key="1">
    <source>
        <dbReference type="EMBL" id="PZQ11332.1"/>
    </source>
</evidence>
<dbReference type="Pfam" id="PF20159">
    <property type="entry name" value="YidB"/>
    <property type="match status" value="1"/>
</dbReference>
<dbReference type="InterPro" id="IPR027405">
    <property type="entry name" value="YidB-like"/>
</dbReference>
<dbReference type="AlphaFoldDB" id="A0A2W5K1U5"/>
<name>A0A2W5K1U5_ANCNO</name>
<protein>
    <recommendedName>
        <fullName evidence="3">DUF937 domain-containing protein</fullName>
    </recommendedName>
</protein>
<dbReference type="EMBL" id="QFPN01000012">
    <property type="protein sequence ID" value="PZQ11332.1"/>
    <property type="molecule type" value="Genomic_DNA"/>
</dbReference>
<comment type="caution">
    <text evidence="1">The sequence shown here is derived from an EMBL/GenBank/DDBJ whole genome shotgun (WGS) entry which is preliminary data.</text>
</comment>
<evidence type="ECO:0008006" key="3">
    <source>
        <dbReference type="Google" id="ProtNLM"/>
    </source>
</evidence>
<dbReference type="SUPFAM" id="SSF140804">
    <property type="entry name" value="YidB-like"/>
    <property type="match status" value="1"/>
</dbReference>
<reference evidence="1 2" key="1">
    <citation type="submission" date="2017-08" db="EMBL/GenBank/DDBJ databases">
        <title>Infants hospitalized years apart are colonized by the same room-sourced microbial strains.</title>
        <authorList>
            <person name="Brooks B."/>
            <person name="Olm M.R."/>
            <person name="Firek B.A."/>
            <person name="Baker R."/>
            <person name="Thomas B.C."/>
            <person name="Morowitz M.J."/>
            <person name="Banfield J.F."/>
        </authorList>
    </citation>
    <scope>NUCLEOTIDE SEQUENCE [LARGE SCALE GENOMIC DNA]</scope>
    <source>
        <strain evidence="1">S2_005_003_R2_43</strain>
    </source>
</reference>
<dbReference type="Proteomes" id="UP000249577">
    <property type="component" value="Unassembled WGS sequence"/>
</dbReference>
<proteinExistence type="predicted"/>
<dbReference type="Gene3D" id="1.10.10.690">
    <property type="entry name" value="YidB-like"/>
    <property type="match status" value="1"/>
</dbReference>
<gene>
    <name evidence="1" type="ORF">DI565_18760</name>
</gene>
<dbReference type="InterPro" id="IPR045372">
    <property type="entry name" value="YidB"/>
</dbReference>
<organism evidence="1 2">
    <name type="scientific">Ancylobacter novellus</name>
    <name type="common">Thiobacillus novellus</name>
    <dbReference type="NCBI Taxonomy" id="921"/>
    <lineage>
        <taxon>Bacteria</taxon>
        <taxon>Pseudomonadati</taxon>
        <taxon>Pseudomonadota</taxon>
        <taxon>Alphaproteobacteria</taxon>
        <taxon>Hyphomicrobiales</taxon>
        <taxon>Xanthobacteraceae</taxon>
        <taxon>Ancylobacter</taxon>
    </lineage>
</organism>
<accession>A0A2W5K1U5</accession>
<evidence type="ECO:0000313" key="2">
    <source>
        <dbReference type="Proteomes" id="UP000249577"/>
    </source>
</evidence>